<evidence type="ECO:0000313" key="2">
    <source>
        <dbReference type="EMBL" id="CAL1536265.1"/>
    </source>
</evidence>
<gene>
    <name evidence="2" type="ORF">GSLYS_00010178001</name>
</gene>
<accession>A0AAV2HRU9</accession>
<comment type="caution">
    <text evidence="2">The sequence shown here is derived from an EMBL/GenBank/DDBJ whole genome shotgun (WGS) entry which is preliminary data.</text>
</comment>
<evidence type="ECO:0000256" key="1">
    <source>
        <dbReference type="SAM" id="MobiDB-lite"/>
    </source>
</evidence>
<keyword evidence="3" id="KW-1185">Reference proteome</keyword>
<proteinExistence type="predicted"/>
<dbReference type="EMBL" id="CAXITT010000225">
    <property type="protein sequence ID" value="CAL1536265.1"/>
    <property type="molecule type" value="Genomic_DNA"/>
</dbReference>
<feature type="non-terminal residue" evidence="2">
    <location>
        <position position="344"/>
    </location>
</feature>
<name>A0AAV2HRU9_LYMST</name>
<dbReference type="Proteomes" id="UP001497497">
    <property type="component" value="Unassembled WGS sequence"/>
</dbReference>
<dbReference type="AlphaFoldDB" id="A0AAV2HRU9"/>
<protein>
    <submittedName>
        <fullName evidence="2">Uncharacterized protein</fullName>
    </submittedName>
</protein>
<organism evidence="2 3">
    <name type="scientific">Lymnaea stagnalis</name>
    <name type="common">Great pond snail</name>
    <name type="synonym">Helix stagnalis</name>
    <dbReference type="NCBI Taxonomy" id="6523"/>
    <lineage>
        <taxon>Eukaryota</taxon>
        <taxon>Metazoa</taxon>
        <taxon>Spiralia</taxon>
        <taxon>Lophotrochozoa</taxon>
        <taxon>Mollusca</taxon>
        <taxon>Gastropoda</taxon>
        <taxon>Heterobranchia</taxon>
        <taxon>Euthyneura</taxon>
        <taxon>Panpulmonata</taxon>
        <taxon>Hygrophila</taxon>
        <taxon>Lymnaeoidea</taxon>
        <taxon>Lymnaeidae</taxon>
        <taxon>Lymnaea</taxon>
    </lineage>
</organism>
<evidence type="ECO:0000313" key="3">
    <source>
        <dbReference type="Proteomes" id="UP001497497"/>
    </source>
</evidence>
<reference evidence="2 3" key="1">
    <citation type="submission" date="2024-04" db="EMBL/GenBank/DDBJ databases">
        <authorList>
            <consortium name="Genoscope - CEA"/>
            <person name="William W."/>
        </authorList>
    </citation>
    <scope>NUCLEOTIDE SEQUENCE [LARGE SCALE GENOMIC DNA]</scope>
</reference>
<sequence>MNRLPGRRTKSMDDIPYLELMDNQLNLTLTSQQTHTTLSDSSDMASPVHDQNTTVAQNEMDVGDNGILKLSHITLQNFDLKPKGWGSDINDAKDISMNLNEDESTEDRLLSQTSPDHGNVKDFESEENIIDQSIASQRSIHQQRFLREKSPSDSDIMSTLIEADLLDQRSMSADHVLKWQLDINRSSASEDSIWYLFANKSMEHQSVKESESPSTLRRVRSFENFLSSSDGLGHHRTRSADSIHTNSSLTDSSIHRYKGYNDPNPPVFERAASLDNIYQQKVRHVQKEHFHRSRSADMLDAGNDDDENDQIFPPAVTEVDTINIIDNSDNMDEDQFLRRESNVS</sequence>
<feature type="region of interest" description="Disordered" evidence="1">
    <location>
        <begin position="287"/>
        <end position="314"/>
    </location>
</feature>